<evidence type="ECO:0000256" key="4">
    <source>
        <dbReference type="HAMAP-Rule" id="MF_01185"/>
    </source>
</evidence>
<keyword evidence="1 4" id="KW-0963">Cytoplasm</keyword>
<dbReference type="AlphaFoldDB" id="A0A1H8QYB0"/>
<dbReference type="InterPro" id="IPR003775">
    <property type="entry name" value="Flagellar_assembly_factor_FliW"/>
</dbReference>
<proteinExistence type="inferred from homology"/>
<comment type="function">
    <text evidence="4">Acts as an anti-CsrA protein, binds CsrA and prevents it from repressing translation of its target genes, one of which is flagellin. Binds to flagellin and participates in the assembly of the flagellum.</text>
</comment>
<keyword evidence="3 4" id="KW-0810">Translation regulation</keyword>
<dbReference type="PANTHER" id="PTHR39190">
    <property type="entry name" value="FLAGELLAR ASSEMBLY FACTOR FLIW"/>
    <property type="match status" value="1"/>
</dbReference>
<keyword evidence="5" id="KW-0969">Cilium</keyword>
<gene>
    <name evidence="4" type="primary">fliW</name>
    <name evidence="5" type="ORF">SAMN04488134_10991</name>
</gene>
<evidence type="ECO:0000256" key="2">
    <source>
        <dbReference type="ARBA" id="ARBA00022795"/>
    </source>
</evidence>
<name>A0A1H8QYB0_9BACI</name>
<dbReference type="HAMAP" id="MF_01185">
    <property type="entry name" value="FliW"/>
    <property type="match status" value="1"/>
</dbReference>
<dbReference type="NCBIfam" id="NF009793">
    <property type="entry name" value="PRK13285.1-1"/>
    <property type="match status" value="1"/>
</dbReference>
<protein>
    <recommendedName>
        <fullName evidence="4">Flagellar assembly factor FliW</fullName>
    </recommendedName>
</protein>
<dbReference type="SUPFAM" id="SSF141457">
    <property type="entry name" value="BH3618-like"/>
    <property type="match status" value="1"/>
</dbReference>
<keyword evidence="4" id="KW-0143">Chaperone</keyword>
<comment type="subunit">
    <text evidence="4">Interacts with translational regulator CsrA and flagellin(s).</text>
</comment>
<dbReference type="GO" id="GO:0044780">
    <property type="term" value="P:bacterial-type flagellum assembly"/>
    <property type="evidence" value="ECO:0007669"/>
    <property type="project" value="UniProtKB-UniRule"/>
</dbReference>
<dbReference type="OrthoDB" id="9801235at2"/>
<dbReference type="EMBL" id="FODJ01000009">
    <property type="protein sequence ID" value="SEO59212.1"/>
    <property type="molecule type" value="Genomic_DNA"/>
</dbReference>
<evidence type="ECO:0000313" key="6">
    <source>
        <dbReference type="Proteomes" id="UP000199300"/>
    </source>
</evidence>
<comment type="subcellular location">
    <subcellularLocation>
        <location evidence="4">Cytoplasm</location>
    </subcellularLocation>
</comment>
<evidence type="ECO:0000313" key="5">
    <source>
        <dbReference type="EMBL" id="SEO59212.1"/>
    </source>
</evidence>
<evidence type="ECO:0000256" key="1">
    <source>
        <dbReference type="ARBA" id="ARBA00022490"/>
    </source>
</evidence>
<dbReference type="GO" id="GO:0006417">
    <property type="term" value="P:regulation of translation"/>
    <property type="evidence" value="ECO:0007669"/>
    <property type="project" value="UniProtKB-KW"/>
</dbReference>
<sequence>MKIQTQYFGEIDIHDDQRITFPTGIPGFQTETDFVLLNFDENPAFQLLQSITTAALAFVVINPFQFVTDYEIKLDEQLIKQLQIDEEADVLLLAFVTLNDALKSSTANLQAPIVVNQKRQLAKQFITHDSQYSTRELIFTTLSKAGEV</sequence>
<organism evidence="5 6">
    <name type="scientific">Amphibacillus marinus</name>
    <dbReference type="NCBI Taxonomy" id="872970"/>
    <lineage>
        <taxon>Bacteria</taxon>
        <taxon>Bacillati</taxon>
        <taxon>Bacillota</taxon>
        <taxon>Bacilli</taxon>
        <taxon>Bacillales</taxon>
        <taxon>Bacillaceae</taxon>
        <taxon>Amphibacillus</taxon>
    </lineage>
</organism>
<keyword evidence="5" id="KW-0282">Flagellum</keyword>
<evidence type="ECO:0000256" key="3">
    <source>
        <dbReference type="ARBA" id="ARBA00022845"/>
    </source>
</evidence>
<accession>A0A1H8QYB0</accession>
<dbReference type="GO" id="GO:0005737">
    <property type="term" value="C:cytoplasm"/>
    <property type="evidence" value="ECO:0007669"/>
    <property type="project" value="UniProtKB-SubCell"/>
</dbReference>
<keyword evidence="5" id="KW-0966">Cell projection</keyword>
<dbReference type="Pfam" id="PF02623">
    <property type="entry name" value="FliW"/>
    <property type="match status" value="1"/>
</dbReference>
<dbReference type="STRING" id="872970.SAMN04488134_10991"/>
<dbReference type="InterPro" id="IPR024046">
    <property type="entry name" value="Flagellar_assmbl_FliW_dom_sf"/>
</dbReference>
<dbReference type="Gene3D" id="2.30.290.10">
    <property type="entry name" value="BH3618-like"/>
    <property type="match status" value="1"/>
</dbReference>
<keyword evidence="2 4" id="KW-1005">Bacterial flagellum biogenesis</keyword>
<dbReference type="RefSeq" id="WP_091498827.1">
    <property type="nucleotide sequence ID" value="NZ_FODJ01000009.1"/>
</dbReference>
<reference evidence="5 6" key="1">
    <citation type="submission" date="2016-10" db="EMBL/GenBank/DDBJ databases">
        <authorList>
            <person name="de Groot N.N."/>
        </authorList>
    </citation>
    <scope>NUCLEOTIDE SEQUENCE [LARGE SCALE GENOMIC DNA]</scope>
    <source>
        <strain evidence="5 6">CGMCC 1.10434</strain>
    </source>
</reference>
<comment type="similarity">
    <text evidence="4">Belongs to the FliW family.</text>
</comment>
<dbReference type="PANTHER" id="PTHR39190:SF1">
    <property type="entry name" value="FLAGELLAR ASSEMBLY FACTOR FLIW"/>
    <property type="match status" value="1"/>
</dbReference>
<keyword evidence="6" id="KW-1185">Reference proteome</keyword>
<dbReference type="Proteomes" id="UP000199300">
    <property type="component" value="Unassembled WGS sequence"/>
</dbReference>